<dbReference type="EMBL" id="CP017420">
    <property type="protein sequence ID" value="AOV01840.1"/>
    <property type="molecule type" value="Genomic_DNA"/>
</dbReference>
<accession>A0ABN4SE35</accession>
<evidence type="ECO:0000313" key="2">
    <source>
        <dbReference type="Proteomes" id="UP000095607"/>
    </source>
</evidence>
<dbReference type="Proteomes" id="UP000095607">
    <property type="component" value="Chromosome"/>
</dbReference>
<proteinExistence type="predicted"/>
<name>A0ABN4SE35_9BURK</name>
<sequence>MLEAIKSKAWQAGALVLAALLALQTWRLHGEQLAHQRLIAAQAQQVAGQAVAGLALERKLSMSESTHATKTQEASDAFTQARPARDAVVRADLDRVERLRLAAERSAATARAQAQANAAAGRDLADRYGALAQHVASGAAVVAGLRADLARRDDEVVLLRTQIDVDRGLLAP</sequence>
<keyword evidence="2" id="KW-1185">Reference proteome</keyword>
<dbReference type="RefSeq" id="WP_046238495.1">
    <property type="nucleotide sequence ID" value="NZ_CBCSDN010000079.1"/>
</dbReference>
<evidence type="ECO:0000313" key="1">
    <source>
        <dbReference type="EMBL" id="AOV01840.1"/>
    </source>
</evidence>
<protein>
    <submittedName>
        <fullName evidence="1">Uncharacterized protein</fullName>
    </submittedName>
</protein>
<gene>
    <name evidence="1" type="ORF">BI380_10970</name>
</gene>
<organism evidence="1 2">
    <name type="scientific">Delftia tsuruhatensis</name>
    <dbReference type="NCBI Taxonomy" id="180282"/>
    <lineage>
        <taxon>Bacteria</taxon>
        <taxon>Pseudomonadati</taxon>
        <taxon>Pseudomonadota</taxon>
        <taxon>Betaproteobacteria</taxon>
        <taxon>Burkholderiales</taxon>
        <taxon>Comamonadaceae</taxon>
        <taxon>Delftia</taxon>
    </lineage>
</organism>
<reference evidence="1 2" key="1">
    <citation type="submission" date="2016-09" db="EMBL/GenBank/DDBJ databases">
        <title>Complete genome sequence of Deltia acidovorans CM13 isolated from murine proximal colonic tissue.</title>
        <authorList>
            <person name="Saffarian A."/>
        </authorList>
    </citation>
    <scope>NUCLEOTIDE SEQUENCE [LARGE SCALE GENOMIC DNA]</scope>
    <source>
        <strain evidence="1 2">CM13</strain>
    </source>
</reference>